<name>A0A0E3GQQ7_CLOSL</name>
<gene>
    <name evidence="2" type="ORF">CSCA_1866</name>
</gene>
<dbReference type="HOGENOM" id="CLU_106729_0_0_9"/>
<evidence type="ECO:0000259" key="1">
    <source>
        <dbReference type="PROSITE" id="PS50930"/>
    </source>
</evidence>
<dbReference type="GO" id="GO:0003677">
    <property type="term" value="F:DNA binding"/>
    <property type="evidence" value="ECO:0007669"/>
    <property type="project" value="InterPro"/>
</dbReference>
<reference evidence="2 3" key="1">
    <citation type="journal article" date="2015" name="J. Biotechnol.">
        <title>Complete genome sequence of a malodorant-producing acetogen, Clostridium scatologenes ATCC 25775(T).</title>
        <authorList>
            <person name="Zhu Z."/>
            <person name="Guo T."/>
            <person name="Zheng H."/>
            <person name="Song T."/>
            <person name="Ouyang P."/>
            <person name="Xie J."/>
        </authorList>
    </citation>
    <scope>NUCLEOTIDE SEQUENCE [LARGE SCALE GENOMIC DNA]</scope>
    <source>
        <strain evidence="2 3">ATCC 25775</strain>
    </source>
</reference>
<dbReference type="STRING" id="1548.CSCA_1866"/>
<keyword evidence="3" id="KW-1185">Reference proteome</keyword>
<dbReference type="PANTHER" id="PTHR37299:SF4">
    <property type="entry name" value="TRANSCRIPTIONAL REGULATOR"/>
    <property type="match status" value="1"/>
</dbReference>
<dbReference type="Gene3D" id="2.40.50.1020">
    <property type="entry name" value="LytTr DNA-binding domain"/>
    <property type="match status" value="1"/>
</dbReference>
<feature type="domain" description="HTH LytTR-type" evidence="1">
    <location>
        <begin position="41"/>
        <end position="145"/>
    </location>
</feature>
<evidence type="ECO:0000313" key="3">
    <source>
        <dbReference type="Proteomes" id="UP000033115"/>
    </source>
</evidence>
<proteinExistence type="predicted"/>
<dbReference type="GO" id="GO:0000156">
    <property type="term" value="F:phosphorelay response regulator activity"/>
    <property type="evidence" value="ECO:0007669"/>
    <property type="project" value="InterPro"/>
</dbReference>
<dbReference type="EMBL" id="CP009933">
    <property type="protein sequence ID" value="AKA68991.1"/>
    <property type="molecule type" value="Genomic_DNA"/>
</dbReference>
<dbReference type="KEGG" id="csq:CSCA_1866"/>
<sequence>MKIRIIENPSIQEIEIHILCKENNEYIKKLTEYFTEKQITITGKIENEYVKIFLSDIYYFECVDNRTYIYCEKDVYQSNMKLYKLEEKLSGTKFTRINKSCIMNIKKLEKVKSQINGRLLATLYNGEKLIINRSYVADVKRKLEV</sequence>
<accession>A0A0E3GQQ7</accession>
<dbReference type="PROSITE" id="PS50930">
    <property type="entry name" value="HTH_LYTTR"/>
    <property type="match status" value="1"/>
</dbReference>
<dbReference type="InterPro" id="IPR046947">
    <property type="entry name" value="LytR-like"/>
</dbReference>
<dbReference type="Pfam" id="PF04397">
    <property type="entry name" value="LytTR"/>
    <property type="match status" value="1"/>
</dbReference>
<evidence type="ECO:0000313" key="2">
    <source>
        <dbReference type="EMBL" id="AKA68991.1"/>
    </source>
</evidence>
<dbReference type="AlphaFoldDB" id="A0A0E3GQQ7"/>
<organism evidence="2 3">
    <name type="scientific">Clostridium scatologenes</name>
    <dbReference type="NCBI Taxonomy" id="1548"/>
    <lineage>
        <taxon>Bacteria</taxon>
        <taxon>Bacillati</taxon>
        <taxon>Bacillota</taxon>
        <taxon>Clostridia</taxon>
        <taxon>Eubacteriales</taxon>
        <taxon>Clostridiaceae</taxon>
        <taxon>Clostridium</taxon>
    </lineage>
</organism>
<dbReference type="InterPro" id="IPR007492">
    <property type="entry name" value="LytTR_DNA-bd_dom"/>
</dbReference>
<dbReference type="Proteomes" id="UP000033115">
    <property type="component" value="Chromosome"/>
</dbReference>
<protein>
    <submittedName>
        <fullName evidence="2">Response regulator receiver protein</fullName>
    </submittedName>
</protein>
<dbReference type="RefSeq" id="WP_029161823.1">
    <property type="nucleotide sequence ID" value="NZ_CP009933.1"/>
</dbReference>
<dbReference type="SMART" id="SM00850">
    <property type="entry name" value="LytTR"/>
    <property type="match status" value="1"/>
</dbReference>
<dbReference type="PANTHER" id="PTHR37299">
    <property type="entry name" value="TRANSCRIPTIONAL REGULATOR-RELATED"/>
    <property type="match status" value="1"/>
</dbReference>